<dbReference type="InterPro" id="IPR015812">
    <property type="entry name" value="Integrin_bsu"/>
</dbReference>
<dbReference type="SUPFAM" id="SSF69179">
    <property type="entry name" value="Integrin domains"/>
    <property type="match status" value="1"/>
</dbReference>
<keyword evidence="3" id="KW-0245">EGF-like domain</keyword>
<evidence type="ECO:0000256" key="4">
    <source>
        <dbReference type="ARBA" id="ARBA00022692"/>
    </source>
</evidence>
<evidence type="ECO:0000313" key="14">
    <source>
        <dbReference type="Proteomes" id="UP000007266"/>
    </source>
</evidence>
<keyword evidence="10" id="KW-0325">Glycoprotein</keyword>
<evidence type="ECO:0000256" key="9">
    <source>
        <dbReference type="ARBA" id="ARBA00023157"/>
    </source>
</evidence>
<gene>
    <name evidence="13" type="primary">AUGUSTUS-3.0.2_32411</name>
    <name evidence="13" type="ORF">TcasGA2_TC032411</name>
</gene>
<dbReference type="GO" id="GO:0007157">
    <property type="term" value="P:heterophilic cell-cell adhesion via plasma membrane cell adhesion molecules"/>
    <property type="evidence" value="ECO:0007669"/>
    <property type="project" value="UniProtKB-ARBA"/>
</dbReference>
<evidence type="ECO:0000256" key="1">
    <source>
        <dbReference type="ARBA" id="ARBA00004479"/>
    </source>
</evidence>
<dbReference type="InParanoid" id="A0A139WLB3"/>
<evidence type="ECO:0000256" key="10">
    <source>
        <dbReference type="ARBA" id="ARBA00023180"/>
    </source>
</evidence>
<dbReference type="PANTHER" id="PTHR10082:SF60">
    <property type="entry name" value="INTEGRIN BETA-PS"/>
    <property type="match status" value="1"/>
</dbReference>
<dbReference type="GO" id="GO:0007229">
    <property type="term" value="P:integrin-mediated signaling pathway"/>
    <property type="evidence" value="ECO:0007669"/>
    <property type="project" value="UniProtKB-KW"/>
</dbReference>
<dbReference type="PANTHER" id="PTHR10082">
    <property type="entry name" value="INTEGRIN BETA SUBUNIT"/>
    <property type="match status" value="1"/>
</dbReference>
<proteinExistence type="inferred from homology"/>
<dbReference type="KEGG" id="tca:103312353"/>
<dbReference type="Pfam" id="PF18372">
    <property type="entry name" value="I-EGF_1"/>
    <property type="match status" value="1"/>
</dbReference>
<dbReference type="InterPro" id="IPR040622">
    <property type="entry name" value="EGF_integrin_1"/>
</dbReference>
<reference evidence="13 14" key="1">
    <citation type="journal article" date="2008" name="Nature">
        <title>The genome of the model beetle and pest Tribolium castaneum.</title>
        <authorList>
            <consortium name="Tribolium Genome Sequencing Consortium"/>
            <person name="Richards S."/>
            <person name="Gibbs R.A."/>
            <person name="Weinstock G.M."/>
            <person name="Brown S.J."/>
            <person name="Denell R."/>
            <person name="Beeman R.W."/>
            <person name="Gibbs R."/>
            <person name="Beeman R.W."/>
            <person name="Brown S.J."/>
            <person name="Bucher G."/>
            <person name="Friedrich M."/>
            <person name="Grimmelikhuijzen C.J."/>
            <person name="Klingler M."/>
            <person name="Lorenzen M."/>
            <person name="Richards S."/>
            <person name="Roth S."/>
            <person name="Schroder R."/>
            <person name="Tautz D."/>
            <person name="Zdobnov E.M."/>
            <person name="Muzny D."/>
            <person name="Gibbs R.A."/>
            <person name="Weinstock G.M."/>
            <person name="Attaway T."/>
            <person name="Bell S."/>
            <person name="Buhay C.J."/>
            <person name="Chandrabose M.N."/>
            <person name="Chavez D."/>
            <person name="Clerk-Blankenburg K.P."/>
            <person name="Cree A."/>
            <person name="Dao M."/>
            <person name="Davis C."/>
            <person name="Chacko J."/>
            <person name="Dinh H."/>
            <person name="Dugan-Rocha S."/>
            <person name="Fowler G."/>
            <person name="Garner T.T."/>
            <person name="Garnes J."/>
            <person name="Gnirke A."/>
            <person name="Hawes A."/>
            <person name="Hernandez J."/>
            <person name="Hines S."/>
            <person name="Holder M."/>
            <person name="Hume J."/>
            <person name="Jhangiani S.N."/>
            <person name="Joshi V."/>
            <person name="Khan Z.M."/>
            <person name="Jackson L."/>
            <person name="Kovar C."/>
            <person name="Kowis A."/>
            <person name="Lee S."/>
            <person name="Lewis L.R."/>
            <person name="Margolis J."/>
            <person name="Morgan M."/>
            <person name="Nazareth L.V."/>
            <person name="Nguyen N."/>
            <person name="Okwuonu G."/>
            <person name="Parker D."/>
            <person name="Richards S."/>
            <person name="Ruiz S.J."/>
            <person name="Santibanez J."/>
            <person name="Savard J."/>
            <person name="Scherer S.E."/>
            <person name="Schneider B."/>
            <person name="Sodergren E."/>
            <person name="Tautz D."/>
            <person name="Vattahil S."/>
            <person name="Villasana D."/>
            <person name="White C.S."/>
            <person name="Wright R."/>
            <person name="Park Y."/>
            <person name="Beeman R.W."/>
            <person name="Lord J."/>
            <person name="Oppert B."/>
            <person name="Lorenzen M."/>
            <person name="Brown S."/>
            <person name="Wang L."/>
            <person name="Savard J."/>
            <person name="Tautz D."/>
            <person name="Richards S."/>
            <person name="Weinstock G."/>
            <person name="Gibbs R.A."/>
            <person name="Liu Y."/>
            <person name="Worley K."/>
            <person name="Weinstock G."/>
            <person name="Elsik C.G."/>
            <person name="Reese J.T."/>
            <person name="Elhaik E."/>
            <person name="Landan G."/>
            <person name="Graur D."/>
            <person name="Arensburger P."/>
            <person name="Atkinson P."/>
            <person name="Beeman R.W."/>
            <person name="Beidler J."/>
            <person name="Brown S.J."/>
            <person name="Demuth J.P."/>
            <person name="Drury D.W."/>
            <person name="Du Y.Z."/>
            <person name="Fujiwara H."/>
            <person name="Lorenzen M."/>
            <person name="Maselli V."/>
            <person name="Osanai M."/>
            <person name="Park Y."/>
            <person name="Robertson H.M."/>
            <person name="Tu Z."/>
            <person name="Wang J.J."/>
            <person name="Wang S."/>
            <person name="Richards S."/>
            <person name="Song H."/>
            <person name="Zhang L."/>
            <person name="Sodergren E."/>
            <person name="Werner D."/>
            <person name="Stanke M."/>
            <person name="Morgenstern B."/>
            <person name="Solovyev V."/>
            <person name="Kosarev P."/>
            <person name="Brown G."/>
            <person name="Chen H.C."/>
            <person name="Ermolaeva O."/>
            <person name="Hlavina W."/>
            <person name="Kapustin Y."/>
            <person name="Kiryutin B."/>
            <person name="Kitts P."/>
            <person name="Maglott D."/>
            <person name="Pruitt K."/>
            <person name="Sapojnikov V."/>
            <person name="Souvorov A."/>
            <person name="Mackey A.J."/>
            <person name="Waterhouse R.M."/>
            <person name="Wyder S."/>
            <person name="Zdobnov E.M."/>
            <person name="Zdobnov E.M."/>
            <person name="Wyder S."/>
            <person name="Kriventseva E.V."/>
            <person name="Kadowaki T."/>
            <person name="Bork P."/>
            <person name="Aranda M."/>
            <person name="Bao R."/>
            <person name="Beermann A."/>
            <person name="Berns N."/>
            <person name="Bolognesi R."/>
            <person name="Bonneton F."/>
            <person name="Bopp D."/>
            <person name="Brown S.J."/>
            <person name="Bucher G."/>
            <person name="Butts T."/>
            <person name="Chaumot A."/>
            <person name="Denell R.E."/>
            <person name="Ferrier D.E."/>
            <person name="Friedrich M."/>
            <person name="Gordon C.M."/>
            <person name="Jindra M."/>
            <person name="Klingler M."/>
            <person name="Lan Q."/>
            <person name="Lattorff H.M."/>
            <person name="Laudet V."/>
            <person name="von Levetsow C."/>
            <person name="Liu Z."/>
            <person name="Lutz R."/>
            <person name="Lynch J.A."/>
            <person name="da Fonseca R.N."/>
            <person name="Posnien N."/>
            <person name="Reuter R."/>
            <person name="Roth S."/>
            <person name="Savard J."/>
            <person name="Schinko J.B."/>
            <person name="Schmitt C."/>
            <person name="Schoppmeier M."/>
            <person name="Schroder R."/>
            <person name="Shippy T.D."/>
            <person name="Simonnet F."/>
            <person name="Marques-Souza H."/>
            <person name="Tautz D."/>
            <person name="Tomoyasu Y."/>
            <person name="Trauner J."/>
            <person name="Van der Zee M."/>
            <person name="Vervoort M."/>
            <person name="Wittkopp N."/>
            <person name="Wimmer E.A."/>
            <person name="Yang X."/>
            <person name="Jones A.K."/>
            <person name="Sattelle D.B."/>
            <person name="Ebert P.R."/>
            <person name="Nelson D."/>
            <person name="Scott J.G."/>
            <person name="Beeman R.W."/>
            <person name="Muthukrishnan S."/>
            <person name="Kramer K.J."/>
            <person name="Arakane Y."/>
            <person name="Beeman R.W."/>
            <person name="Zhu Q."/>
            <person name="Hogenkamp D."/>
            <person name="Dixit R."/>
            <person name="Oppert B."/>
            <person name="Jiang H."/>
            <person name="Zou Z."/>
            <person name="Marshall J."/>
            <person name="Elpidina E."/>
            <person name="Vinokurov K."/>
            <person name="Oppert C."/>
            <person name="Zou Z."/>
            <person name="Evans J."/>
            <person name="Lu Z."/>
            <person name="Zhao P."/>
            <person name="Sumathipala N."/>
            <person name="Altincicek B."/>
            <person name="Vilcinskas A."/>
            <person name="Williams M."/>
            <person name="Hultmark D."/>
            <person name="Hetru C."/>
            <person name="Jiang H."/>
            <person name="Grimmelikhuijzen C.J."/>
            <person name="Hauser F."/>
            <person name="Cazzamali G."/>
            <person name="Williamson M."/>
            <person name="Park Y."/>
            <person name="Li B."/>
            <person name="Tanaka Y."/>
            <person name="Predel R."/>
            <person name="Neupert S."/>
            <person name="Schachtner J."/>
            <person name="Verleyen P."/>
            <person name="Raible F."/>
            <person name="Bork P."/>
            <person name="Friedrich M."/>
            <person name="Walden K.K."/>
            <person name="Robertson H.M."/>
            <person name="Angeli S."/>
            <person name="Foret S."/>
            <person name="Bucher G."/>
            <person name="Schuetz S."/>
            <person name="Maleszka R."/>
            <person name="Wimmer E.A."/>
            <person name="Beeman R.W."/>
            <person name="Lorenzen M."/>
            <person name="Tomoyasu Y."/>
            <person name="Miller S.C."/>
            <person name="Grossmann D."/>
            <person name="Bucher G."/>
        </authorList>
    </citation>
    <scope>NUCLEOTIDE SEQUENCE [LARGE SCALE GENOMIC DNA]</scope>
    <source>
        <strain evidence="13 14">Georgia GA2</strain>
    </source>
</reference>
<dbReference type="eggNOG" id="KOG1226">
    <property type="taxonomic scope" value="Eukaryota"/>
</dbReference>
<feature type="signal peptide" evidence="11">
    <location>
        <begin position="1"/>
        <end position="19"/>
    </location>
</feature>
<keyword evidence="9" id="KW-1015">Disulfide bond</keyword>
<evidence type="ECO:0000259" key="12">
    <source>
        <dbReference type="Pfam" id="PF18372"/>
    </source>
</evidence>
<keyword evidence="14" id="KW-1185">Reference proteome</keyword>
<dbReference type="GO" id="GO:0016020">
    <property type="term" value="C:membrane"/>
    <property type="evidence" value="ECO:0007669"/>
    <property type="project" value="UniProtKB-SubCell"/>
</dbReference>
<keyword evidence="11" id="KW-0732">Signal</keyword>
<keyword evidence="8" id="KW-0472">Membrane</keyword>
<name>A0A139WLB3_TRICA</name>
<feature type="domain" description="Integrin beta epidermal growth factor-like" evidence="12">
    <location>
        <begin position="203"/>
        <end position="231"/>
    </location>
</feature>
<dbReference type="EMBL" id="KQ971321">
    <property type="protein sequence ID" value="KYB28696.1"/>
    <property type="molecule type" value="Genomic_DNA"/>
</dbReference>
<evidence type="ECO:0000256" key="5">
    <source>
        <dbReference type="ARBA" id="ARBA00022737"/>
    </source>
</evidence>
<comment type="similarity">
    <text evidence="2">Belongs to the integrin beta chain family.</text>
</comment>
<dbReference type="OrthoDB" id="410592at2759"/>
<evidence type="ECO:0000256" key="2">
    <source>
        <dbReference type="ARBA" id="ARBA00007449"/>
    </source>
</evidence>
<dbReference type="Proteomes" id="UP000007266">
    <property type="component" value="Linkage group 3"/>
</dbReference>
<evidence type="ECO:0000313" key="13">
    <source>
        <dbReference type="EMBL" id="KYB28696.1"/>
    </source>
</evidence>
<evidence type="ECO:0000256" key="8">
    <source>
        <dbReference type="ARBA" id="ARBA00023136"/>
    </source>
</evidence>
<keyword evidence="6" id="KW-1133">Transmembrane helix</keyword>
<evidence type="ECO:0000256" key="7">
    <source>
        <dbReference type="ARBA" id="ARBA00023037"/>
    </source>
</evidence>
<keyword evidence="4" id="KW-0812">Transmembrane</keyword>
<organism evidence="13 14">
    <name type="scientific">Tribolium castaneum</name>
    <name type="common">Red flour beetle</name>
    <dbReference type="NCBI Taxonomy" id="7070"/>
    <lineage>
        <taxon>Eukaryota</taxon>
        <taxon>Metazoa</taxon>
        <taxon>Ecdysozoa</taxon>
        <taxon>Arthropoda</taxon>
        <taxon>Hexapoda</taxon>
        <taxon>Insecta</taxon>
        <taxon>Pterygota</taxon>
        <taxon>Neoptera</taxon>
        <taxon>Endopterygota</taxon>
        <taxon>Coleoptera</taxon>
        <taxon>Polyphaga</taxon>
        <taxon>Cucujiformia</taxon>
        <taxon>Tenebrionidae</taxon>
        <taxon>Tenebrionidae incertae sedis</taxon>
        <taxon>Tribolium</taxon>
    </lineage>
</organism>
<keyword evidence="7 13" id="KW-0401">Integrin</keyword>
<comment type="subcellular location">
    <subcellularLocation>
        <location evidence="1">Membrane</location>
        <topology evidence="1">Single-pass type I membrane protein</topology>
    </subcellularLocation>
</comment>
<evidence type="ECO:0000256" key="6">
    <source>
        <dbReference type="ARBA" id="ARBA00022989"/>
    </source>
</evidence>
<reference evidence="13 14" key="2">
    <citation type="journal article" date="2010" name="Nucleic Acids Res.">
        <title>BeetleBase in 2010: revisions to provide comprehensive genomic information for Tribolium castaneum.</title>
        <authorList>
            <person name="Kim H.S."/>
            <person name="Murphy T."/>
            <person name="Xia J."/>
            <person name="Caragea D."/>
            <person name="Park Y."/>
            <person name="Beeman R.W."/>
            <person name="Lorenzen M.D."/>
            <person name="Butcher S."/>
            <person name="Manak J.R."/>
            <person name="Brown S.J."/>
        </authorList>
    </citation>
    <scope>GENOME REANNOTATION</scope>
    <source>
        <strain evidence="13 14">Georgia GA2</strain>
    </source>
</reference>
<dbReference type="AlphaFoldDB" id="A0A139WLB3"/>
<evidence type="ECO:0000256" key="3">
    <source>
        <dbReference type="ARBA" id="ARBA00022536"/>
    </source>
</evidence>
<keyword evidence="5" id="KW-0677">Repeat</keyword>
<dbReference type="InterPro" id="IPR032695">
    <property type="entry name" value="Integrin_dom_sf"/>
</dbReference>
<feature type="chain" id="PRO_5007300163" evidence="11">
    <location>
        <begin position="20"/>
        <end position="246"/>
    </location>
</feature>
<sequence length="246" mass="28106">MPFKPIIILLILKCIQVQPGDNCDSLRKCQDCIHAPSCGWYLQYRSANGSGCFDSDYLEQHKTDTENGYSFPPRSSFLIVKNEKGNPISPQEVSLNLRLNEPFTFPITLTPQWPHKSVALRHNLKKQQVVKLTFFTKCDNREMTESDKCDNVQLGEPVTFWVKVEQRQCSKRQPEQIKRIKIRLTPGDAVFRLDLYAYCYCPCEMDDAVSSPQCGKKGSFKCGVCYCKDGFAGKDCEINTSNTYQN</sequence>
<accession>A0A139WLB3</accession>
<evidence type="ECO:0000256" key="11">
    <source>
        <dbReference type="SAM" id="SignalP"/>
    </source>
</evidence>
<dbReference type="Gene3D" id="2.60.40.1510">
    <property type="entry name" value="ntegrin, alpha v. Chain A, domain 3"/>
    <property type="match status" value="1"/>
</dbReference>
<dbReference type="STRING" id="7070.A0A139WLB3"/>
<protein>
    <submittedName>
        <fullName evidence="13">Integrin beta-1-A-like Protein</fullName>
    </submittedName>
</protein>